<dbReference type="AlphaFoldDB" id="A0A1U7X0Z8"/>
<organism evidence="1 2">
    <name type="scientific">Nicotiana sylvestris</name>
    <name type="common">Wood tobacco</name>
    <name type="synonym">South American tobacco</name>
    <dbReference type="NCBI Taxonomy" id="4096"/>
    <lineage>
        <taxon>Eukaryota</taxon>
        <taxon>Viridiplantae</taxon>
        <taxon>Streptophyta</taxon>
        <taxon>Embryophyta</taxon>
        <taxon>Tracheophyta</taxon>
        <taxon>Spermatophyta</taxon>
        <taxon>Magnoliopsida</taxon>
        <taxon>eudicotyledons</taxon>
        <taxon>Gunneridae</taxon>
        <taxon>Pentapetalae</taxon>
        <taxon>asterids</taxon>
        <taxon>lamiids</taxon>
        <taxon>Solanales</taxon>
        <taxon>Solanaceae</taxon>
        <taxon>Nicotianoideae</taxon>
        <taxon>Nicotianeae</taxon>
        <taxon>Nicotiana</taxon>
    </lineage>
</organism>
<dbReference type="Proteomes" id="UP000189701">
    <property type="component" value="Unplaced"/>
</dbReference>
<reference evidence="2" key="2">
    <citation type="submission" date="2025-08" db="UniProtKB">
        <authorList>
            <consortium name="RefSeq"/>
        </authorList>
    </citation>
    <scope>IDENTIFICATION</scope>
    <source>
        <tissue evidence="2">Leaf</tissue>
    </source>
</reference>
<proteinExistence type="predicted"/>
<evidence type="ECO:0000313" key="1">
    <source>
        <dbReference type="Proteomes" id="UP000189701"/>
    </source>
</evidence>
<dbReference type="InterPro" id="IPR032675">
    <property type="entry name" value="LRR_dom_sf"/>
</dbReference>
<dbReference type="SUPFAM" id="SSF52058">
    <property type="entry name" value="L domain-like"/>
    <property type="match status" value="1"/>
</dbReference>
<evidence type="ECO:0000313" key="2">
    <source>
        <dbReference type="RefSeq" id="XP_009784498.1"/>
    </source>
</evidence>
<reference evidence="1" key="1">
    <citation type="journal article" date="2013" name="Genome Biol.">
        <title>Reference genomes and transcriptomes of Nicotiana sylvestris and Nicotiana tomentosiformis.</title>
        <authorList>
            <person name="Sierro N."/>
            <person name="Battey J.N."/>
            <person name="Ouadi S."/>
            <person name="Bovet L."/>
            <person name="Goepfert S."/>
            <person name="Bakaher N."/>
            <person name="Peitsch M.C."/>
            <person name="Ivanov N.V."/>
        </authorList>
    </citation>
    <scope>NUCLEOTIDE SEQUENCE [LARGE SCALE GENOMIC DNA]</scope>
</reference>
<accession>A0A1U7X0Z8</accession>
<gene>
    <name evidence="2" type="primary">LOC104232915</name>
</gene>
<name>A0A1U7X0Z8_NICSY</name>
<dbReference type="Gene3D" id="3.80.10.10">
    <property type="entry name" value="Ribonuclease Inhibitor"/>
    <property type="match status" value="1"/>
</dbReference>
<dbReference type="RefSeq" id="XP_009784498.1">
    <property type="nucleotide sequence ID" value="XM_009786196.1"/>
</dbReference>
<sequence>MSLSPAFFWLIGGFSKDSLLSLAEGFLKPSASSGCSGRRKIFLCHGEKICKKRMRSERKKKGFYQSVGKIEEPSWLMERVLYLGSNHFTDTIHSPFWGQKWERVGVKFPLFCPKKWGNPHFGDKVGVALRHGEKPDYRICPNLHIQYLLIAILALWKNNLNGSLSQEIDNLIKLQVPDLEKNMFIGEIPKEINNLVDLEELIVKACFK</sequence>
<keyword evidence="1" id="KW-1185">Reference proteome</keyword>
<protein>
    <submittedName>
        <fullName evidence="2">Uncharacterized protein LOC104232915</fullName>
    </submittedName>
</protein>